<dbReference type="Proteomes" id="UP000761534">
    <property type="component" value="Unassembled WGS sequence"/>
</dbReference>
<evidence type="ECO:0000313" key="2">
    <source>
        <dbReference type="EMBL" id="KAA8908027.1"/>
    </source>
</evidence>
<dbReference type="VEuPathDB" id="FungiDB:TRICI_004854"/>
<dbReference type="EMBL" id="SWFS01000372">
    <property type="protein sequence ID" value="KAA8908027.1"/>
    <property type="molecule type" value="Genomic_DNA"/>
</dbReference>
<reference evidence="2" key="1">
    <citation type="journal article" date="2019" name="G3 (Bethesda)">
        <title>Genome Assemblies of Two Rare Opportunistic Yeast Pathogens: Diutina rugosa (syn. Candida rugosa) and Trichomonascus ciferrii (syn. Candida ciferrii).</title>
        <authorList>
            <person name="Mixao V."/>
            <person name="Saus E."/>
            <person name="Hansen A.P."/>
            <person name="Lass-Florl C."/>
            <person name="Gabaldon T."/>
        </authorList>
    </citation>
    <scope>NUCLEOTIDE SEQUENCE</scope>
    <source>
        <strain evidence="2">CBS 4856</strain>
    </source>
</reference>
<protein>
    <submittedName>
        <fullName evidence="2">Uncharacterized protein</fullName>
    </submittedName>
</protein>
<feature type="compositionally biased region" description="Polar residues" evidence="1">
    <location>
        <begin position="82"/>
        <end position="97"/>
    </location>
</feature>
<evidence type="ECO:0000256" key="1">
    <source>
        <dbReference type="SAM" id="MobiDB-lite"/>
    </source>
</evidence>
<evidence type="ECO:0000313" key="3">
    <source>
        <dbReference type="Proteomes" id="UP000761534"/>
    </source>
</evidence>
<organism evidence="2 3">
    <name type="scientific">Trichomonascus ciferrii</name>
    <dbReference type="NCBI Taxonomy" id="44093"/>
    <lineage>
        <taxon>Eukaryota</taxon>
        <taxon>Fungi</taxon>
        <taxon>Dikarya</taxon>
        <taxon>Ascomycota</taxon>
        <taxon>Saccharomycotina</taxon>
        <taxon>Dipodascomycetes</taxon>
        <taxon>Dipodascales</taxon>
        <taxon>Trichomonascaceae</taxon>
        <taxon>Trichomonascus</taxon>
        <taxon>Trichomonascus ciferrii complex</taxon>
    </lineage>
</organism>
<dbReference type="AlphaFoldDB" id="A0A642UZ01"/>
<comment type="caution">
    <text evidence="2">The sequence shown here is derived from an EMBL/GenBank/DDBJ whole genome shotgun (WGS) entry which is preliminary data.</text>
</comment>
<accession>A0A642UZ01</accession>
<sequence>MFGCCVALAGLGKYTQDTATTPRDEILTETYSGTCPLGDSDPGLLADITADHPDRVPEHRLPEVLPPWARTAPLPRNEESTSETFHTASDGKTSKTI</sequence>
<keyword evidence="3" id="KW-1185">Reference proteome</keyword>
<name>A0A642UZ01_9ASCO</name>
<gene>
    <name evidence="2" type="ORF">TRICI_004854</name>
</gene>
<proteinExistence type="predicted"/>
<feature type="region of interest" description="Disordered" evidence="1">
    <location>
        <begin position="57"/>
        <end position="97"/>
    </location>
</feature>